<feature type="domain" description="HAMP" evidence="14">
    <location>
        <begin position="197"/>
        <end position="248"/>
    </location>
</feature>
<keyword evidence="10 12" id="KW-0472">Membrane</keyword>
<dbReference type="RefSeq" id="WP_304561870.1">
    <property type="nucleotide sequence ID" value="NZ_JAUQSZ010000009.1"/>
</dbReference>
<keyword evidence="6 12" id="KW-0812">Transmembrane</keyword>
<evidence type="ECO:0000256" key="10">
    <source>
        <dbReference type="ARBA" id="ARBA00023136"/>
    </source>
</evidence>
<evidence type="ECO:0000256" key="2">
    <source>
        <dbReference type="ARBA" id="ARBA00004370"/>
    </source>
</evidence>
<evidence type="ECO:0000256" key="6">
    <source>
        <dbReference type="ARBA" id="ARBA00022692"/>
    </source>
</evidence>
<name>A0ABT9A0R0_9SPHN</name>
<evidence type="ECO:0000313" key="15">
    <source>
        <dbReference type="EMBL" id="MDO7843417.1"/>
    </source>
</evidence>
<evidence type="ECO:0000256" key="3">
    <source>
        <dbReference type="ARBA" id="ARBA00012438"/>
    </source>
</evidence>
<dbReference type="EMBL" id="JAUQSZ010000009">
    <property type="protein sequence ID" value="MDO7843417.1"/>
    <property type="molecule type" value="Genomic_DNA"/>
</dbReference>
<dbReference type="InterPro" id="IPR003660">
    <property type="entry name" value="HAMP_dom"/>
</dbReference>
<evidence type="ECO:0000256" key="1">
    <source>
        <dbReference type="ARBA" id="ARBA00000085"/>
    </source>
</evidence>
<proteinExistence type="predicted"/>
<dbReference type="PANTHER" id="PTHR45436:SF5">
    <property type="entry name" value="SENSOR HISTIDINE KINASE TRCS"/>
    <property type="match status" value="1"/>
</dbReference>
<comment type="caution">
    <text evidence="15">The sequence shown here is derived from an EMBL/GenBank/DDBJ whole genome shotgun (WGS) entry which is preliminary data.</text>
</comment>
<evidence type="ECO:0000256" key="4">
    <source>
        <dbReference type="ARBA" id="ARBA00022553"/>
    </source>
</evidence>
<dbReference type="GO" id="GO:0016301">
    <property type="term" value="F:kinase activity"/>
    <property type="evidence" value="ECO:0007669"/>
    <property type="project" value="UniProtKB-KW"/>
</dbReference>
<dbReference type="PANTHER" id="PTHR45436">
    <property type="entry name" value="SENSOR HISTIDINE KINASE YKOH"/>
    <property type="match status" value="1"/>
</dbReference>
<dbReference type="Proteomes" id="UP001176468">
    <property type="component" value="Unassembled WGS sequence"/>
</dbReference>
<protein>
    <recommendedName>
        <fullName evidence="3">histidine kinase</fullName>
        <ecNumber evidence="3">2.7.13.3</ecNumber>
    </recommendedName>
</protein>
<gene>
    <name evidence="15" type="ORF">Q5H94_13860</name>
</gene>
<dbReference type="SUPFAM" id="SSF55874">
    <property type="entry name" value="ATPase domain of HSP90 chaperone/DNA topoisomerase II/histidine kinase"/>
    <property type="match status" value="1"/>
</dbReference>
<evidence type="ECO:0000259" key="13">
    <source>
        <dbReference type="PROSITE" id="PS50109"/>
    </source>
</evidence>
<dbReference type="Gene3D" id="3.30.565.10">
    <property type="entry name" value="Histidine kinase-like ATPase, C-terminal domain"/>
    <property type="match status" value="1"/>
</dbReference>
<keyword evidence="4" id="KW-0597">Phosphoprotein</keyword>
<dbReference type="InterPro" id="IPR005467">
    <property type="entry name" value="His_kinase_dom"/>
</dbReference>
<feature type="transmembrane region" description="Helical" evidence="12">
    <location>
        <begin position="12"/>
        <end position="35"/>
    </location>
</feature>
<evidence type="ECO:0000256" key="11">
    <source>
        <dbReference type="SAM" id="MobiDB-lite"/>
    </source>
</evidence>
<dbReference type="PROSITE" id="PS50885">
    <property type="entry name" value="HAMP"/>
    <property type="match status" value="1"/>
</dbReference>
<dbReference type="SUPFAM" id="SSF47384">
    <property type="entry name" value="Homodimeric domain of signal transducing histidine kinase"/>
    <property type="match status" value="1"/>
</dbReference>
<dbReference type="InterPro" id="IPR050428">
    <property type="entry name" value="TCS_sensor_his_kinase"/>
</dbReference>
<dbReference type="PROSITE" id="PS50109">
    <property type="entry name" value="HIS_KIN"/>
    <property type="match status" value="1"/>
</dbReference>
<evidence type="ECO:0000313" key="16">
    <source>
        <dbReference type="Proteomes" id="UP001176468"/>
    </source>
</evidence>
<dbReference type="InterPro" id="IPR003594">
    <property type="entry name" value="HATPase_dom"/>
</dbReference>
<evidence type="ECO:0000256" key="8">
    <source>
        <dbReference type="ARBA" id="ARBA00022989"/>
    </source>
</evidence>
<keyword evidence="16" id="KW-1185">Reference proteome</keyword>
<feature type="region of interest" description="Disordered" evidence="11">
    <location>
        <begin position="109"/>
        <end position="131"/>
    </location>
</feature>
<feature type="domain" description="Histidine kinase" evidence="13">
    <location>
        <begin position="256"/>
        <end position="454"/>
    </location>
</feature>
<dbReference type="Gene3D" id="1.10.287.130">
    <property type="match status" value="1"/>
</dbReference>
<comment type="subcellular location">
    <subcellularLocation>
        <location evidence="2">Membrane</location>
    </subcellularLocation>
</comment>
<evidence type="ECO:0000256" key="12">
    <source>
        <dbReference type="SAM" id="Phobius"/>
    </source>
</evidence>
<organism evidence="15 16">
    <name type="scientific">Sphingomonas immobilis</name>
    <dbReference type="NCBI Taxonomy" id="3063997"/>
    <lineage>
        <taxon>Bacteria</taxon>
        <taxon>Pseudomonadati</taxon>
        <taxon>Pseudomonadota</taxon>
        <taxon>Alphaproteobacteria</taxon>
        <taxon>Sphingomonadales</taxon>
        <taxon>Sphingomonadaceae</taxon>
        <taxon>Sphingomonas</taxon>
    </lineage>
</organism>
<keyword evidence="8 12" id="KW-1133">Transmembrane helix</keyword>
<evidence type="ECO:0000256" key="7">
    <source>
        <dbReference type="ARBA" id="ARBA00022777"/>
    </source>
</evidence>
<accession>A0ABT9A0R0</accession>
<dbReference type="Pfam" id="PF02518">
    <property type="entry name" value="HATPase_c"/>
    <property type="match status" value="1"/>
</dbReference>
<dbReference type="InterPro" id="IPR036097">
    <property type="entry name" value="HisK_dim/P_sf"/>
</dbReference>
<dbReference type="EC" id="2.7.13.3" evidence="3"/>
<dbReference type="PRINTS" id="PR00344">
    <property type="entry name" value="BCTRLSENSOR"/>
</dbReference>
<dbReference type="InterPro" id="IPR036890">
    <property type="entry name" value="HATPase_C_sf"/>
</dbReference>
<evidence type="ECO:0000256" key="9">
    <source>
        <dbReference type="ARBA" id="ARBA00023012"/>
    </source>
</evidence>
<comment type="catalytic activity">
    <reaction evidence="1">
        <text>ATP + protein L-histidine = ADP + protein N-phospho-L-histidine.</text>
        <dbReference type="EC" id="2.7.13.3"/>
    </reaction>
</comment>
<keyword evidence="9" id="KW-0902">Two-component regulatory system</keyword>
<reference evidence="15" key="1">
    <citation type="submission" date="2023-07" db="EMBL/GenBank/DDBJ databases">
        <authorList>
            <person name="Kim M.K."/>
        </authorList>
    </citation>
    <scope>NUCLEOTIDE SEQUENCE</scope>
    <source>
        <strain evidence="15">CA1-15</strain>
    </source>
</reference>
<dbReference type="InterPro" id="IPR004358">
    <property type="entry name" value="Sig_transdc_His_kin-like_C"/>
</dbReference>
<evidence type="ECO:0000256" key="5">
    <source>
        <dbReference type="ARBA" id="ARBA00022679"/>
    </source>
</evidence>
<dbReference type="SMART" id="SM00387">
    <property type="entry name" value="HATPase_c"/>
    <property type="match status" value="1"/>
</dbReference>
<feature type="transmembrane region" description="Helical" evidence="12">
    <location>
        <begin position="177"/>
        <end position="200"/>
    </location>
</feature>
<sequence>MRLLPRSLSGRLLVTAAVTIAVALLLAAFAIGHVLERFVMAGLDDRLDAQIAIVARAVEADGRLDAAKAIDLPPFDQPGSGWAWEVIGPAGTLRSASLRGGDLPLPRGRDWSPFGRGDERHGRIRQRPHPLEGVDTEGRAIHYRIATLPTLRGDAIVLAAGPRAIVDRPLRAAMLPLLLSVILLAGFLALALIVQLRIGLRPLVALRQRVIDVRAGRIRHIRADEPTELLPLVEELNALIDANEQALERARGHVANLAHGLKTPLATLKLDLARFDAAGEGRLRAQVERMEGQIRHHLSRARAAEAGIMAGRQLLAPRLHDLAAALSRIHADRAIVPLIAVDATIGVQCDAQDLDEMLGNILDNAWQHAKRTVRVKARAVDRMIRIEIDDDGPGLPPDRISDLNVARRLDERATGYGFGIAIARELAELHGGTLTLRQGDLGGLAVDLNIPDRGP</sequence>
<evidence type="ECO:0000259" key="14">
    <source>
        <dbReference type="PROSITE" id="PS50885"/>
    </source>
</evidence>
<keyword evidence="7 15" id="KW-0418">Kinase</keyword>
<keyword evidence="5" id="KW-0808">Transferase</keyword>